<dbReference type="Proteomes" id="UP000765509">
    <property type="component" value="Unassembled WGS sequence"/>
</dbReference>
<dbReference type="AlphaFoldDB" id="A0A9Q3GJT0"/>
<evidence type="ECO:0000313" key="1">
    <source>
        <dbReference type="EMBL" id="MBW0469167.1"/>
    </source>
</evidence>
<gene>
    <name evidence="1" type="ORF">O181_008882</name>
</gene>
<comment type="caution">
    <text evidence="1">The sequence shown here is derived from an EMBL/GenBank/DDBJ whole genome shotgun (WGS) entry which is preliminary data.</text>
</comment>
<evidence type="ECO:0000313" key="2">
    <source>
        <dbReference type="Proteomes" id="UP000765509"/>
    </source>
</evidence>
<accession>A0A9Q3GJT0</accession>
<organism evidence="1 2">
    <name type="scientific">Austropuccinia psidii MF-1</name>
    <dbReference type="NCBI Taxonomy" id="1389203"/>
    <lineage>
        <taxon>Eukaryota</taxon>
        <taxon>Fungi</taxon>
        <taxon>Dikarya</taxon>
        <taxon>Basidiomycota</taxon>
        <taxon>Pucciniomycotina</taxon>
        <taxon>Pucciniomycetes</taxon>
        <taxon>Pucciniales</taxon>
        <taxon>Sphaerophragmiaceae</taxon>
        <taxon>Austropuccinia</taxon>
    </lineage>
</organism>
<dbReference type="EMBL" id="AVOT02002096">
    <property type="protein sequence ID" value="MBW0469167.1"/>
    <property type="molecule type" value="Genomic_DNA"/>
</dbReference>
<keyword evidence="2" id="KW-1185">Reference proteome</keyword>
<protein>
    <submittedName>
        <fullName evidence="1">Uncharacterized protein</fullName>
    </submittedName>
</protein>
<dbReference type="OrthoDB" id="1740642at2759"/>
<sequence length="178" mass="20376">MVSFCCFSTCTLEPCVFYHRKPNPTWLYIHIDNIEIFGKDVEKLNKEIALEFEIINIGPADLILGVNVNQTKDGIWLYQKHFSKFLVKIYGIGECRPVLTPLVPHSQLSQAMEEELKELNNLIISYRSTVCNINYLSSTTRPDLSFAVSSLSQYLKMPGIHQWHGFLQSSLDIGLLYS</sequence>
<name>A0A9Q3GJT0_9BASI</name>
<proteinExistence type="predicted"/>
<reference evidence="1" key="1">
    <citation type="submission" date="2021-03" db="EMBL/GenBank/DDBJ databases">
        <title>Draft genome sequence of rust myrtle Austropuccinia psidii MF-1, a brazilian biotype.</title>
        <authorList>
            <person name="Quecine M.C."/>
            <person name="Pachon D.M.R."/>
            <person name="Bonatelli M.L."/>
            <person name="Correr F.H."/>
            <person name="Franceschini L.M."/>
            <person name="Leite T.F."/>
            <person name="Margarido G.R.A."/>
            <person name="Almeida C.A."/>
            <person name="Ferrarezi J.A."/>
            <person name="Labate C.A."/>
        </authorList>
    </citation>
    <scope>NUCLEOTIDE SEQUENCE</scope>
    <source>
        <strain evidence="1">MF-1</strain>
    </source>
</reference>